<comment type="caution">
    <text evidence="8">The sequence shown here is derived from an EMBL/GenBank/DDBJ whole genome shotgun (WGS) entry which is preliminary data.</text>
</comment>
<dbReference type="PROSITE" id="PS00675">
    <property type="entry name" value="SIGMA54_INTERACT_1"/>
    <property type="match status" value="1"/>
</dbReference>
<dbReference type="InterPro" id="IPR027417">
    <property type="entry name" value="P-loop_NTPase"/>
</dbReference>
<dbReference type="AlphaFoldDB" id="A0A7I9VGZ9"/>
<dbReference type="SUPFAM" id="SSF52172">
    <property type="entry name" value="CheY-like"/>
    <property type="match status" value="1"/>
</dbReference>
<dbReference type="EMBL" id="BJTG01000001">
    <property type="protein sequence ID" value="GEJ55664.1"/>
    <property type="molecule type" value="Genomic_DNA"/>
</dbReference>
<feature type="domain" description="Sigma-54 factor interaction" evidence="6">
    <location>
        <begin position="143"/>
        <end position="372"/>
    </location>
</feature>
<dbReference type="PROSITE" id="PS00688">
    <property type="entry name" value="SIGMA54_INTERACT_3"/>
    <property type="match status" value="1"/>
</dbReference>
<dbReference type="Pfam" id="PF02954">
    <property type="entry name" value="HTH_8"/>
    <property type="match status" value="1"/>
</dbReference>
<evidence type="ECO:0000259" key="7">
    <source>
        <dbReference type="PROSITE" id="PS50110"/>
    </source>
</evidence>
<dbReference type="GO" id="GO:0006355">
    <property type="term" value="P:regulation of DNA-templated transcription"/>
    <property type="evidence" value="ECO:0007669"/>
    <property type="project" value="InterPro"/>
</dbReference>
<dbReference type="Gene3D" id="3.40.50.300">
    <property type="entry name" value="P-loop containing nucleotide triphosphate hydrolases"/>
    <property type="match status" value="1"/>
</dbReference>
<dbReference type="RefSeq" id="WP_176062449.1">
    <property type="nucleotide sequence ID" value="NZ_BJTG01000001.1"/>
</dbReference>
<dbReference type="GO" id="GO:0000160">
    <property type="term" value="P:phosphorelay signal transduction system"/>
    <property type="evidence" value="ECO:0007669"/>
    <property type="project" value="InterPro"/>
</dbReference>
<keyword evidence="1" id="KW-0547">Nucleotide-binding</keyword>
<evidence type="ECO:0000256" key="4">
    <source>
        <dbReference type="ARBA" id="ARBA00023163"/>
    </source>
</evidence>
<evidence type="ECO:0000256" key="5">
    <source>
        <dbReference type="PROSITE-ProRule" id="PRU00169"/>
    </source>
</evidence>
<dbReference type="GO" id="GO:0043565">
    <property type="term" value="F:sequence-specific DNA binding"/>
    <property type="evidence" value="ECO:0007669"/>
    <property type="project" value="InterPro"/>
</dbReference>
<dbReference type="SUPFAM" id="SSF46689">
    <property type="entry name" value="Homeodomain-like"/>
    <property type="match status" value="1"/>
</dbReference>
<reference evidence="9" key="1">
    <citation type="journal article" date="2020" name="Appl. Environ. Microbiol.">
        <title>Diazotrophic Anaeromyxobacter Isolates from Soils.</title>
        <authorList>
            <person name="Masuda Y."/>
            <person name="Yamanaka H."/>
            <person name="Xu Z.X."/>
            <person name="Shiratori Y."/>
            <person name="Aono T."/>
            <person name="Amachi S."/>
            <person name="Senoo K."/>
            <person name="Itoh H."/>
        </authorList>
    </citation>
    <scope>NUCLEOTIDE SEQUENCE [LARGE SCALE GENOMIC DNA]</scope>
    <source>
        <strain evidence="9">R267</strain>
    </source>
</reference>
<keyword evidence="5" id="KW-0597">Phosphoprotein</keyword>
<dbReference type="SMART" id="SM00448">
    <property type="entry name" value="REC"/>
    <property type="match status" value="1"/>
</dbReference>
<dbReference type="Pfam" id="PF00072">
    <property type="entry name" value="Response_reg"/>
    <property type="match status" value="1"/>
</dbReference>
<dbReference type="PANTHER" id="PTHR32071">
    <property type="entry name" value="TRANSCRIPTIONAL REGULATORY PROTEIN"/>
    <property type="match status" value="1"/>
</dbReference>
<sequence>MASILVVDDEQSMRELLEILLGTGGHEVTAAGDAAGALARLAGAAFDLVITDLRLGRGSGLDVLKAVKASSPTTEVVVVTAFATTETAIQAMKAGAYDYVLKPFKVEELKLVVEKALEHRALVAENRALRHRVGEHRPGGEAILGASPLIQEVRELVEKVAPTRTTVLVTGESGTGKEVVARAIHDKGPRRDQPFVAINCGAIPEGLIESELFGHEKGSFTGASEQKQGLFEVAGSGTLFLDEVGELPPVLQVRLLRALQERKIRRVGGSADLAVAARIIAATNRELAEEVKAGRFREDLFYRLNVIQLKMPPLRERREDLPLFLDHFLDRFAGELGRPRPSVSPEAQRLLLAYAYPGNVRELANVLERAVTLCDGGVIEPAVLPPAVRGAAPLPAAAGAAALPDEGLDLQAHLDAIERAILEEALGRTGGVKTEAARLLSLTFRSLRYRLAKFGIGGGP</sequence>
<dbReference type="PRINTS" id="PR01590">
    <property type="entry name" value="HTHFIS"/>
</dbReference>
<accession>A0A7I9VGZ9</accession>
<dbReference type="PROSITE" id="PS50045">
    <property type="entry name" value="SIGMA54_INTERACT_4"/>
    <property type="match status" value="1"/>
</dbReference>
<keyword evidence="3" id="KW-0805">Transcription regulation</keyword>
<name>A0A7I9VGZ9_9BACT</name>
<dbReference type="GO" id="GO:0005524">
    <property type="term" value="F:ATP binding"/>
    <property type="evidence" value="ECO:0007669"/>
    <property type="project" value="UniProtKB-KW"/>
</dbReference>
<evidence type="ECO:0000313" key="8">
    <source>
        <dbReference type="EMBL" id="GEJ55664.1"/>
    </source>
</evidence>
<evidence type="ECO:0000313" key="9">
    <source>
        <dbReference type="Proteomes" id="UP000503640"/>
    </source>
</evidence>
<evidence type="ECO:0000256" key="1">
    <source>
        <dbReference type="ARBA" id="ARBA00022741"/>
    </source>
</evidence>
<dbReference type="InterPro" id="IPR025944">
    <property type="entry name" value="Sigma_54_int_dom_CS"/>
</dbReference>
<keyword evidence="2" id="KW-0067">ATP-binding</keyword>
<dbReference type="InterPro" id="IPR025662">
    <property type="entry name" value="Sigma_54_int_dom_ATP-bd_1"/>
</dbReference>
<dbReference type="PROSITE" id="PS50110">
    <property type="entry name" value="RESPONSE_REGULATORY"/>
    <property type="match status" value="1"/>
</dbReference>
<dbReference type="InterPro" id="IPR002197">
    <property type="entry name" value="HTH_Fis"/>
</dbReference>
<dbReference type="InterPro" id="IPR058031">
    <property type="entry name" value="AAA_lid_NorR"/>
</dbReference>
<evidence type="ECO:0000256" key="3">
    <source>
        <dbReference type="ARBA" id="ARBA00023015"/>
    </source>
</evidence>
<gene>
    <name evidence="8" type="primary">pilR_1</name>
    <name evidence="8" type="ORF">AMYX_04050</name>
</gene>
<keyword evidence="4" id="KW-0804">Transcription</keyword>
<dbReference type="InterPro" id="IPR009057">
    <property type="entry name" value="Homeodomain-like_sf"/>
</dbReference>
<dbReference type="Gene3D" id="3.40.50.2300">
    <property type="match status" value="1"/>
</dbReference>
<dbReference type="Gene3D" id="1.10.10.60">
    <property type="entry name" value="Homeodomain-like"/>
    <property type="match status" value="1"/>
</dbReference>
<dbReference type="CDD" id="cd00009">
    <property type="entry name" value="AAA"/>
    <property type="match status" value="1"/>
</dbReference>
<proteinExistence type="predicted"/>
<dbReference type="InterPro" id="IPR002078">
    <property type="entry name" value="Sigma_54_int"/>
</dbReference>
<dbReference type="InterPro" id="IPR011006">
    <property type="entry name" value="CheY-like_superfamily"/>
</dbReference>
<dbReference type="InterPro" id="IPR001789">
    <property type="entry name" value="Sig_transdc_resp-reg_receiver"/>
</dbReference>
<dbReference type="SMART" id="SM00382">
    <property type="entry name" value="AAA"/>
    <property type="match status" value="1"/>
</dbReference>
<dbReference type="FunFam" id="3.40.50.300:FF:000006">
    <property type="entry name" value="DNA-binding transcriptional regulator NtrC"/>
    <property type="match status" value="1"/>
</dbReference>
<dbReference type="SUPFAM" id="SSF52540">
    <property type="entry name" value="P-loop containing nucleoside triphosphate hydrolases"/>
    <property type="match status" value="1"/>
</dbReference>
<dbReference type="InterPro" id="IPR003593">
    <property type="entry name" value="AAA+_ATPase"/>
</dbReference>
<dbReference type="Gene3D" id="1.10.8.60">
    <property type="match status" value="1"/>
</dbReference>
<evidence type="ECO:0000259" key="6">
    <source>
        <dbReference type="PROSITE" id="PS50045"/>
    </source>
</evidence>
<keyword evidence="9" id="KW-1185">Reference proteome</keyword>
<feature type="domain" description="Response regulatory" evidence="7">
    <location>
        <begin position="3"/>
        <end position="117"/>
    </location>
</feature>
<dbReference type="PANTHER" id="PTHR32071:SF113">
    <property type="entry name" value="ALGINATE BIOSYNTHESIS TRANSCRIPTIONAL REGULATORY PROTEIN ALGB"/>
    <property type="match status" value="1"/>
</dbReference>
<protein>
    <submittedName>
        <fullName evidence="8">Acetoacetate metabolism regulatory protein AtoC</fullName>
    </submittedName>
</protein>
<organism evidence="8 9">
    <name type="scientific">Anaeromyxobacter diazotrophicus</name>
    <dbReference type="NCBI Taxonomy" id="2590199"/>
    <lineage>
        <taxon>Bacteria</taxon>
        <taxon>Pseudomonadati</taxon>
        <taxon>Myxococcota</taxon>
        <taxon>Myxococcia</taxon>
        <taxon>Myxococcales</taxon>
        <taxon>Cystobacterineae</taxon>
        <taxon>Anaeromyxobacteraceae</taxon>
        <taxon>Anaeromyxobacter</taxon>
    </lineage>
</organism>
<dbReference type="Pfam" id="PF25601">
    <property type="entry name" value="AAA_lid_14"/>
    <property type="match status" value="1"/>
</dbReference>
<dbReference type="Proteomes" id="UP000503640">
    <property type="component" value="Unassembled WGS sequence"/>
</dbReference>
<dbReference type="Pfam" id="PF00158">
    <property type="entry name" value="Sigma54_activat"/>
    <property type="match status" value="1"/>
</dbReference>
<evidence type="ECO:0000256" key="2">
    <source>
        <dbReference type="ARBA" id="ARBA00022840"/>
    </source>
</evidence>
<feature type="modified residue" description="4-aspartylphosphate" evidence="5">
    <location>
        <position position="52"/>
    </location>
</feature>